<dbReference type="Gene3D" id="2.130.10.10">
    <property type="entry name" value="YVTN repeat-like/Quinoprotein amine dehydrogenase"/>
    <property type="match status" value="2"/>
</dbReference>
<dbReference type="GeneID" id="106475860"/>
<dbReference type="PANTHER" id="PTHR19847:SF7">
    <property type="entry name" value="DDB1- AND CUL4-ASSOCIATED FACTOR 11"/>
    <property type="match status" value="1"/>
</dbReference>
<evidence type="ECO:0000313" key="4">
    <source>
        <dbReference type="Proteomes" id="UP000694941"/>
    </source>
</evidence>
<keyword evidence="2" id="KW-0677">Repeat</keyword>
<sequence>MTPSMLCVLTDCMIRIYDTSREDFKLMKVVAARDVGWSVLDIAISPNGQQFVYSSWSEYIHICDIYGKQDNHAALFLSPEDRRFCIFSLRFSHDGKEILGSANDECIYVYDRELNKRSLKVRSHEGDVNAIDFADATSQIIFSGGDDGLCKVWDRRTLNDEYPQPVGILAGHLDGITYIDPKGDGRHLITNSKDQTVKLWDMRAFSPSETVKYKSGDIELCIIKYKSGDTELCIIKYKSGETELCILKYKSGGTELCIIKYKSGDIELCIIKYKSGDTELCIIKYKSVANHRKKLTGDTSLMTYREHSVFKTLIRCHFSPDFTTGQRFIYTGCESGSIIIYDVLTGKTVKILPGHRGCVRDVSWHPFRQELVSTSWDGTLRRWTHSRKLVLDSDDDREFERTGHLGLRRSRRIAQLRRKPQTS</sequence>
<dbReference type="Pfam" id="PF00400">
    <property type="entry name" value="WD40"/>
    <property type="match status" value="3"/>
</dbReference>
<name>A0ABM1C0A2_LIMPO</name>
<dbReference type="InterPro" id="IPR001680">
    <property type="entry name" value="WD40_rpt"/>
</dbReference>
<dbReference type="RefSeq" id="XP_013791990.1">
    <property type="nucleotide sequence ID" value="XM_013936536.2"/>
</dbReference>
<reference evidence="5" key="1">
    <citation type="submission" date="2025-08" db="UniProtKB">
        <authorList>
            <consortium name="RefSeq"/>
        </authorList>
    </citation>
    <scope>IDENTIFICATION</scope>
    <source>
        <tissue evidence="5">Muscle</tissue>
    </source>
</reference>
<dbReference type="Proteomes" id="UP000694941">
    <property type="component" value="Unplaced"/>
</dbReference>
<dbReference type="InterPro" id="IPR036322">
    <property type="entry name" value="WD40_repeat_dom_sf"/>
</dbReference>
<organism evidence="4 5">
    <name type="scientific">Limulus polyphemus</name>
    <name type="common">Atlantic horseshoe crab</name>
    <dbReference type="NCBI Taxonomy" id="6850"/>
    <lineage>
        <taxon>Eukaryota</taxon>
        <taxon>Metazoa</taxon>
        <taxon>Ecdysozoa</taxon>
        <taxon>Arthropoda</taxon>
        <taxon>Chelicerata</taxon>
        <taxon>Merostomata</taxon>
        <taxon>Xiphosura</taxon>
        <taxon>Limulidae</taxon>
        <taxon>Limulus</taxon>
    </lineage>
</organism>
<evidence type="ECO:0000256" key="1">
    <source>
        <dbReference type="ARBA" id="ARBA00022574"/>
    </source>
</evidence>
<proteinExistence type="predicted"/>
<dbReference type="InterPro" id="IPR051859">
    <property type="entry name" value="DCAF"/>
</dbReference>
<evidence type="ECO:0000313" key="5">
    <source>
        <dbReference type="RefSeq" id="XP_013791990.1"/>
    </source>
</evidence>
<dbReference type="InterPro" id="IPR015943">
    <property type="entry name" value="WD40/YVTN_repeat-like_dom_sf"/>
</dbReference>
<feature type="repeat" description="WD" evidence="3">
    <location>
        <begin position="352"/>
        <end position="383"/>
    </location>
</feature>
<dbReference type="SUPFAM" id="SSF50978">
    <property type="entry name" value="WD40 repeat-like"/>
    <property type="match status" value="1"/>
</dbReference>
<evidence type="ECO:0000256" key="2">
    <source>
        <dbReference type="ARBA" id="ARBA00022737"/>
    </source>
</evidence>
<dbReference type="SMART" id="SM00320">
    <property type="entry name" value="WD40"/>
    <property type="match status" value="6"/>
</dbReference>
<evidence type="ECO:0000256" key="3">
    <source>
        <dbReference type="PROSITE-ProRule" id="PRU00221"/>
    </source>
</evidence>
<protein>
    <submittedName>
        <fullName evidence="5">LEC14B protein-like</fullName>
    </submittedName>
</protein>
<keyword evidence="4" id="KW-1185">Reference proteome</keyword>
<dbReference type="PANTHER" id="PTHR19847">
    <property type="entry name" value="DDB1- AND CUL4-ASSOCIATED FACTOR 11"/>
    <property type="match status" value="1"/>
</dbReference>
<dbReference type="PROSITE" id="PS50294">
    <property type="entry name" value="WD_REPEATS_REGION"/>
    <property type="match status" value="3"/>
</dbReference>
<gene>
    <name evidence="5" type="primary">LOC106475860</name>
</gene>
<dbReference type="PROSITE" id="PS50082">
    <property type="entry name" value="WD_REPEATS_2"/>
    <property type="match status" value="3"/>
</dbReference>
<dbReference type="PRINTS" id="PR00320">
    <property type="entry name" value="GPROTEINBRPT"/>
</dbReference>
<feature type="repeat" description="WD" evidence="3">
    <location>
        <begin position="169"/>
        <end position="210"/>
    </location>
</feature>
<accession>A0ABM1C0A2</accession>
<keyword evidence="1 3" id="KW-0853">WD repeat</keyword>
<feature type="repeat" description="WD" evidence="3">
    <location>
        <begin position="121"/>
        <end position="154"/>
    </location>
</feature>
<dbReference type="InterPro" id="IPR020472">
    <property type="entry name" value="WD40_PAC1"/>
</dbReference>